<gene>
    <name evidence="1" type="ORF">XELAEV_18011802mg</name>
</gene>
<dbReference type="EMBL" id="CM004468">
    <property type="protein sequence ID" value="OCT94136.1"/>
    <property type="molecule type" value="Genomic_DNA"/>
</dbReference>
<dbReference type="PANTHER" id="PTHR34718:SF2">
    <property type="entry name" value="PHD-TYPE DOMAIN-CONTAINING PROTEIN"/>
    <property type="match status" value="1"/>
</dbReference>
<dbReference type="AlphaFoldDB" id="A0A974DNB1"/>
<dbReference type="PANTHER" id="PTHR34718">
    <property type="entry name" value="PHD-TYPE DOMAIN-CONTAINING PROTEIN"/>
    <property type="match status" value="1"/>
</dbReference>
<sequence length="178" mass="19750">MNSDSSPDNVTLTTKSLWIPELGLKRRDYASLHKSNSRLSATVVDAAQKLLKQQFIAEGLQPSKTPWSEICPVSGPAVQIHADIEGKHCFTSCYRGPLKQVEAIYQNVVPDPLNNVVYVKDVKAPPEATNDCILYAIALAYEILSNGNPSCTFDNSKMREHLVKCFIARKITEFPKIS</sequence>
<reference evidence="2" key="1">
    <citation type="journal article" date="2016" name="Nature">
        <title>Genome evolution in the allotetraploid frog Xenopus laevis.</title>
        <authorList>
            <person name="Session A.M."/>
            <person name="Uno Y."/>
            <person name="Kwon T."/>
            <person name="Chapman J.A."/>
            <person name="Toyoda A."/>
            <person name="Takahashi S."/>
            <person name="Fukui A."/>
            <person name="Hikosaka A."/>
            <person name="Suzuki A."/>
            <person name="Kondo M."/>
            <person name="van Heeringen S.J."/>
            <person name="Quigley I."/>
            <person name="Heinz S."/>
            <person name="Ogino H."/>
            <person name="Ochi H."/>
            <person name="Hellsten U."/>
            <person name="Lyons J.B."/>
            <person name="Simakov O."/>
            <person name="Putnam N."/>
            <person name="Stites J."/>
            <person name="Kuroki Y."/>
            <person name="Tanaka T."/>
            <person name="Michiue T."/>
            <person name="Watanabe M."/>
            <person name="Bogdanovic O."/>
            <person name="Lister R."/>
            <person name="Georgiou G."/>
            <person name="Paranjpe S.S."/>
            <person name="van Kruijsbergen I."/>
            <person name="Shu S."/>
            <person name="Carlson J."/>
            <person name="Kinoshita T."/>
            <person name="Ohta Y."/>
            <person name="Mawaribuchi S."/>
            <person name="Jenkins J."/>
            <person name="Grimwood J."/>
            <person name="Schmutz J."/>
            <person name="Mitros T."/>
            <person name="Mozaffari S.V."/>
            <person name="Suzuki Y."/>
            <person name="Haramoto Y."/>
            <person name="Yamamoto T.S."/>
            <person name="Takagi C."/>
            <person name="Heald R."/>
            <person name="Miller K."/>
            <person name="Haudenschild C."/>
            <person name="Kitzman J."/>
            <person name="Nakayama T."/>
            <person name="Izutsu Y."/>
            <person name="Robert J."/>
            <person name="Fortriede J."/>
            <person name="Burns K."/>
            <person name="Lotay V."/>
            <person name="Karimi K."/>
            <person name="Yasuoka Y."/>
            <person name="Dichmann D.S."/>
            <person name="Flajnik M.F."/>
            <person name="Houston D.W."/>
            <person name="Shendure J."/>
            <person name="DuPasquier L."/>
            <person name="Vize P.D."/>
            <person name="Zorn A.M."/>
            <person name="Ito M."/>
            <person name="Marcotte E.M."/>
            <person name="Wallingford J.B."/>
            <person name="Ito Y."/>
            <person name="Asashima M."/>
            <person name="Ueno N."/>
            <person name="Matsuda Y."/>
            <person name="Veenstra G.J."/>
            <person name="Fujiyama A."/>
            <person name="Harland R.M."/>
            <person name="Taira M."/>
            <person name="Rokhsar D.S."/>
        </authorList>
    </citation>
    <scope>NUCLEOTIDE SEQUENCE [LARGE SCALE GENOMIC DNA]</scope>
    <source>
        <strain evidence="2">J</strain>
    </source>
</reference>
<dbReference type="Proteomes" id="UP000694892">
    <property type="component" value="Chromosome 2L"/>
</dbReference>
<name>A0A974DNB1_XENLA</name>
<protein>
    <submittedName>
        <fullName evidence="1">Uncharacterized protein</fullName>
    </submittedName>
</protein>
<organism evidence="1 2">
    <name type="scientific">Xenopus laevis</name>
    <name type="common">African clawed frog</name>
    <dbReference type="NCBI Taxonomy" id="8355"/>
    <lineage>
        <taxon>Eukaryota</taxon>
        <taxon>Metazoa</taxon>
        <taxon>Chordata</taxon>
        <taxon>Craniata</taxon>
        <taxon>Vertebrata</taxon>
        <taxon>Euteleostomi</taxon>
        <taxon>Amphibia</taxon>
        <taxon>Batrachia</taxon>
        <taxon>Anura</taxon>
        <taxon>Pipoidea</taxon>
        <taxon>Pipidae</taxon>
        <taxon>Xenopodinae</taxon>
        <taxon>Xenopus</taxon>
        <taxon>Xenopus</taxon>
    </lineage>
</organism>
<evidence type="ECO:0000313" key="2">
    <source>
        <dbReference type="Proteomes" id="UP000694892"/>
    </source>
</evidence>
<proteinExistence type="predicted"/>
<accession>A0A974DNB1</accession>
<evidence type="ECO:0000313" key="1">
    <source>
        <dbReference type="EMBL" id="OCT94136.1"/>
    </source>
</evidence>